<keyword evidence="1" id="KW-0813">Transport</keyword>
<feature type="region of interest" description="Disordered" evidence="4">
    <location>
        <begin position="159"/>
        <end position="208"/>
    </location>
</feature>
<dbReference type="InterPro" id="IPR046342">
    <property type="entry name" value="CBS_dom_sf"/>
</dbReference>
<dbReference type="AlphaFoldDB" id="A0A6A0H4I7"/>
<evidence type="ECO:0008006" key="6">
    <source>
        <dbReference type="Google" id="ProtNLM"/>
    </source>
</evidence>
<dbReference type="GO" id="GO:0005247">
    <property type="term" value="F:voltage-gated chloride channel activity"/>
    <property type="evidence" value="ECO:0007669"/>
    <property type="project" value="TreeGrafter"/>
</dbReference>
<reference evidence="5" key="2">
    <citation type="journal article" date="2018" name="Environ. Sci. Technol.">
        <title>The Toxicogenome of Hyalella azteca: A Model for Sediment Ecotoxicology and Evolutionary Toxicology.</title>
        <authorList>
            <person name="Poynton H.C."/>
            <person name="Hasenbein S."/>
            <person name="Benoit J.B."/>
            <person name="Sepulveda M.S."/>
            <person name="Poelchau M.F."/>
            <person name="Hughes D.S.T."/>
            <person name="Murali S.C."/>
            <person name="Chen S."/>
            <person name="Glastad K.M."/>
            <person name="Goodisman M.A.D."/>
            <person name="Werren J.H."/>
            <person name="Vineis J.H."/>
            <person name="Bowen J.L."/>
            <person name="Friedrich M."/>
            <person name="Jones J."/>
            <person name="Robertson H.M."/>
            <person name="Feyereisen R."/>
            <person name="Mechler-Hickson A."/>
            <person name="Mathers N."/>
            <person name="Lee C.E."/>
            <person name="Colbourne J.K."/>
            <person name="Biales A."/>
            <person name="Johnston J.S."/>
            <person name="Wellborn G.A."/>
            <person name="Rosendale A.J."/>
            <person name="Cridge A.G."/>
            <person name="Munoz-Torres M.C."/>
            <person name="Bain P.A."/>
            <person name="Manny A.R."/>
            <person name="Major K.M."/>
            <person name="Lambert F.N."/>
            <person name="Vulpe C.D."/>
            <person name="Tuck P."/>
            <person name="Blalock B.J."/>
            <person name="Lin Y.Y."/>
            <person name="Smith M.E."/>
            <person name="Ochoa-Acuna H."/>
            <person name="Chen M.M."/>
            <person name="Childers C.P."/>
            <person name="Qu J."/>
            <person name="Dugan S."/>
            <person name="Lee S.L."/>
            <person name="Chao H."/>
            <person name="Dinh H."/>
            <person name="Han Y."/>
            <person name="Doddapaneni H."/>
            <person name="Worley K.C."/>
            <person name="Muzny D.M."/>
            <person name="Gibbs R.A."/>
            <person name="Richards S."/>
        </authorList>
    </citation>
    <scope>NUCLEOTIDE SEQUENCE</scope>
    <source>
        <strain evidence="5">HAZT.00-mixed</strain>
        <tissue evidence="5">Whole organism</tissue>
    </source>
</reference>
<evidence type="ECO:0000256" key="1">
    <source>
        <dbReference type="ARBA" id="ARBA00022448"/>
    </source>
</evidence>
<proteinExistence type="predicted"/>
<dbReference type="Gene3D" id="3.10.580.10">
    <property type="entry name" value="CBS-domain"/>
    <property type="match status" value="1"/>
</dbReference>
<reference evidence="5" key="1">
    <citation type="submission" date="2014-08" db="EMBL/GenBank/DDBJ databases">
        <authorList>
            <person name="Murali S."/>
            <person name="Richards S."/>
            <person name="Bandaranaike D."/>
            <person name="Bellair M."/>
            <person name="Blankenburg K."/>
            <person name="Chao H."/>
            <person name="Dinh H."/>
            <person name="Doddapaneni H."/>
            <person name="Dugan-Rocha S."/>
            <person name="Elkadiri S."/>
            <person name="Gnanaolivu R."/>
            <person name="Hughes D."/>
            <person name="Lee S."/>
            <person name="Li M."/>
            <person name="Ming W."/>
            <person name="Munidasa M."/>
            <person name="Muniz J."/>
            <person name="Nguyen L."/>
            <person name="Osuji N."/>
            <person name="Pu L.-L."/>
            <person name="Puazo M."/>
            <person name="Skinner E."/>
            <person name="Qu C."/>
            <person name="Quiroz J."/>
            <person name="Raj R."/>
            <person name="Weissenberger G."/>
            <person name="Xin Y."/>
            <person name="Zou X."/>
            <person name="Han Y."/>
            <person name="Worley K."/>
            <person name="Muzny D."/>
            <person name="Gibbs R."/>
        </authorList>
    </citation>
    <scope>NUCLEOTIDE SEQUENCE</scope>
    <source>
        <strain evidence="5">HAZT.00-mixed</strain>
        <tissue evidence="5">Whole organism</tissue>
    </source>
</reference>
<dbReference type="PANTHER" id="PTHR45720">
    <property type="entry name" value="CHLORIDE CHANNEL PROTEIN 2"/>
    <property type="match status" value="1"/>
</dbReference>
<dbReference type="GO" id="GO:0005886">
    <property type="term" value="C:plasma membrane"/>
    <property type="evidence" value="ECO:0007669"/>
    <property type="project" value="TreeGrafter"/>
</dbReference>
<evidence type="ECO:0000256" key="4">
    <source>
        <dbReference type="SAM" id="MobiDB-lite"/>
    </source>
</evidence>
<sequence>MTVTWKEVPNKGSDDEDDEEDDEGQQSFAGDRRYQQTLMYGMYRKELSEFAKQEAKLAKKEAKRLKKIDPTDLYRWKQVMEQSSQEQAKWEEKAYKETVDFSSCPIDPSPFQLVESTSLLKVHSLFSMLGLGHAYVTVLGRLIGVVSLKELRAAIEAINNGTPQPNDDVGPDEGVDADDEESNVGFTTQNLALEESESDSDEVVGDRL</sequence>
<reference evidence="5" key="3">
    <citation type="submission" date="2019-06" db="EMBL/GenBank/DDBJ databases">
        <authorList>
            <person name="Poynton C."/>
            <person name="Hasenbein S."/>
            <person name="Benoit J.B."/>
            <person name="Sepulveda M.S."/>
            <person name="Poelchau M.F."/>
            <person name="Murali S.C."/>
            <person name="Chen S."/>
            <person name="Glastad K.M."/>
            <person name="Werren J.H."/>
            <person name="Vineis J.H."/>
            <person name="Bowen J.L."/>
            <person name="Friedrich M."/>
            <person name="Jones J."/>
            <person name="Robertson H.M."/>
            <person name="Feyereisen R."/>
            <person name="Mechler-Hickson A."/>
            <person name="Mathers N."/>
            <person name="Lee C.E."/>
            <person name="Colbourne J.K."/>
            <person name="Biales A."/>
            <person name="Johnston J.S."/>
            <person name="Wellborn G.A."/>
            <person name="Rosendale A.J."/>
            <person name="Cridge A.G."/>
            <person name="Munoz-Torres M.C."/>
            <person name="Bain P.A."/>
            <person name="Manny A.R."/>
            <person name="Major K.M."/>
            <person name="Lambert F.N."/>
            <person name="Vulpe C.D."/>
            <person name="Tuck P."/>
            <person name="Blalock B.J."/>
            <person name="Lin Y.-Y."/>
            <person name="Smith M.E."/>
            <person name="Ochoa-Acuna H."/>
            <person name="Chen M.-J.M."/>
            <person name="Childers C.P."/>
            <person name="Qu J."/>
            <person name="Dugan S."/>
            <person name="Lee S.L."/>
            <person name="Chao H."/>
            <person name="Dinh H."/>
            <person name="Han Y."/>
            <person name="Doddapaneni H."/>
            <person name="Worley K.C."/>
            <person name="Muzny D.M."/>
            <person name="Gibbs R.A."/>
            <person name="Richards S."/>
        </authorList>
    </citation>
    <scope>NUCLEOTIDE SEQUENCE</scope>
    <source>
        <strain evidence="5">HAZT.00-mixed</strain>
        <tissue evidence="5">Whole organism</tissue>
    </source>
</reference>
<dbReference type="FunFam" id="3.10.580.10:FF:000032">
    <property type="entry name" value="Chloride channel protein"/>
    <property type="match status" value="1"/>
</dbReference>
<feature type="region of interest" description="Disordered" evidence="4">
    <location>
        <begin position="1"/>
        <end position="33"/>
    </location>
</feature>
<dbReference type="SUPFAM" id="SSF54631">
    <property type="entry name" value="CBS-domain pair"/>
    <property type="match status" value="1"/>
</dbReference>
<evidence type="ECO:0000256" key="2">
    <source>
        <dbReference type="ARBA" id="ARBA00023065"/>
    </source>
</evidence>
<dbReference type="Proteomes" id="UP000711488">
    <property type="component" value="Unassembled WGS sequence"/>
</dbReference>
<name>A0A6A0H4I7_HYAAZ</name>
<protein>
    <recommendedName>
        <fullName evidence="6">CBS domain-containing protein</fullName>
    </recommendedName>
</protein>
<evidence type="ECO:0000256" key="3">
    <source>
        <dbReference type="ARBA" id="ARBA00023214"/>
    </source>
</evidence>
<comment type="caution">
    <text evidence="5">The sequence shown here is derived from an EMBL/GenBank/DDBJ whole genome shotgun (WGS) entry which is preliminary data.</text>
</comment>
<evidence type="ECO:0000313" key="5">
    <source>
        <dbReference type="EMBL" id="KAA0199521.1"/>
    </source>
</evidence>
<dbReference type="EMBL" id="JQDR03006875">
    <property type="protein sequence ID" value="KAA0199521.1"/>
    <property type="molecule type" value="Genomic_DNA"/>
</dbReference>
<accession>A0A6A0H4I7</accession>
<keyword evidence="2" id="KW-0406">Ion transport</keyword>
<dbReference type="PANTHER" id="PTHR45720:SF10">
    <property type="entry name" value="CHLORIDE CHANNEL PROTEIN 2"/>
    <property type="match status" value="1"/>
</dbReference>
<feature type="compositionally biased region" description="Acidic residues" evidence="4">
    <location>
        <begin position="169"/>
        <end position="182"/>
    </location>
</feature>
<feature type="compositionally biased region" description="Acidic residues" evidence="4">
    <location>
        <begin position="194"/>
        <end position="208"/>
    </location>
</feature>
<dbReference type="OrthoDB" id="4564at2759"/>
<gene>
    <name evidence="5" type="ORF">HAZT_HAZT005031</name>
</gene>
<organism evidence="5">
    <name type="scientific">Hyalella azteca</name>
    <name type="common">Amphipod</name>
    <dbReference type="NCBI Taxonomy" id="294128"/>
    <lineage>
        <taxon>Eukaryota</taxon>
        <taxon>Metazoa</taxon>
        <taxon>Ecdysozoa</taxon>
        <taxon>Arthropoda</taxon>
        <taxon>Crustacea</taxon>
        <taxon>Multicrustacea</taxon>
        <taxon>Malacostraca</taxon>
        <taxon>Eumalacostraca</taxon>
        <taxon>Peracarida</taxon>
        <taxon>Amphipoda</taxon>
        <taxon>Senticaudata</taxon>
        <taxon>Talitrida</taxon>
        <taxon>Talitroidea</taxon>
        <taxon>Hyalellidae</taxon>
        <taxon>Hyalella</taxon>
    </lineage>
</organism>
<dbReference type="InterPro" id="IPR050970">
    <property type="entry name" value="Cl_channel_volt-gated"/>
</dbReference>
<feature type="compositionally biased region" description="Acidic residues" evidence="4">
    <location>
        <begin position="14"/>
        <end position="24"/>
    </location>
</feature>
<keyword evidence="3" id="KW-0868">Chloride</keyword>